<reference evidence="1 2" key="1">
    <citation type="submission" date="2016-05" db="EMBL/GenBank/DDBJ databases">
        <title>Complete Genome and Methylome Analysis of Psychrotrophic Bacterial Isolates from Antarctic Lake Untersee.</title>
        <authorList>
            <person name="Fomenkov A."/>
            <person name="Akimov V.N."/>
            <person name="Vasilyeva L.V."/>
            <person name="Andersen D."/>
            <person name="Vincze T."/>
            <person name="Roberts R.J."/>
        </authorList>
    </citation>
    <scope>NUCLEOTIDE SEQUENCE [LARGE SCALE GENOMIC DNA]</scope>
    <source>
        <strain evidence="1 2">U14-5</strain>
    </source>
</reference>
<dbReference type="Proteomes" id="UP000185426">
    <property type="component" value="Chromosome"/>
</dbReference>
<sequence length="345" mass="39245">MKKRVIDAVHACIHTKEPMAVTIHPYEIEKQQQLNQHHLLLMLKPELTSINKGVQLDLILDELLHRLDDREVEIGAVRVISSLYLKEKKIIENQYGMLNKISKNGLSAVSDAAKKMLALKYPEFKKKGHFIYGGHQFLQKYKELTPYGLELLTRNVKVDKLGAGTYAIEAEVDGEKMLLLNSFHPCQIEWFTAPAKSIIVIECFSKQPMRMLREDFIGATDPKEAKAGSFKHMLLSEQKRFGLSNVCTRFNGIHLSPGPVEAMAGMIHYFSTPETRLTPAHTLFGQLLKENGFSSEALDLLCKDVSIHSSDTPVFELTENLNWDEALNLLVKVRRNDIQKHERVL</sequence>
<gene>
    <name evidence="1" type="ORF">BSA145_16250</name>
</gene>
<proteinExistence type="predicted"/>
<dbReference type="AlphaFoldDB" id="A0A1L6ZL89"/>
<dbReference type="EMBL" id="CP015607">
    <property type="protein sequence ID" value="APT47283.1"/>
    <property type="molecule type" value="Genomic_DNA"/>
</dbReference>
<dbReference type="SUPFAM" id="SSF54919">
    <property type="entry name" value="Nucleoside diphosphate kinase, NDK"/>
    <property type="match status" value="1"/>
</dbReference>
<evidence type="ECO:0000313" key="2">
    <source>
        <dbReference type="Proteomes" id="UP000185426"/>
    </source>
</evidence>
<accession>A0A1L6ZL89</accession>
<organism evidence="1 2">
    <name type="scientific">Bacillus safensis</name>
    <dbReference type="NCBI Taxonomy" id="561879"/>
    <lineage>
        <taxon>Bacteria</taxon>
        <taxon>Bacillati</taxon>
        <taxon>Bacillota</taxon>
        <taxon>Bacilli</taxon>
        <taxon>Bacillales</taxon>
        <taxon>Bacillaceae</taxon>
        <taxon>Bacillus</taxon>
    </lineage>
</organism>
<evidence type="ECO:0000313" key="1">
    <source>
        <dbReference type="EMBL" id="APT47283.1"/>
    </source>
</evidence>
<name>A0A1L6ZL89_BACIA</name>
<protein>
    <submittedName>
        <fullName evidence="1">Uncharacterized protein</fullName>
    </submittedName>
</protein>
<dbReference type="RefSeq" id="WP_075623074.1">
    <property type="nucleotide sequence ID" value="NZ_CP015607.1"/>
</dbReference>
<dbReference type="InterPro" id="IPR036850">
    <property type="entry name" value="NDK-like_dom_sf"/>
</dbReference>